<gene>
    <name evidence="6" type="ORF">C7M71_010930</name>
</gene>
<evidence type="ECO:0000256" key="3">
    <source>
        <dbReference type="ARBA" id="ARBA00022729"/>
    </source>
</evidence>
<dbReference type="InterPro" id="IPR050708">
    <property type="entry name" value="T6SS_VgrG/RHS"/>
</dbReference>
<dbReference type="CDD" id="cd00081">
    <property type="entry name" value="Hint"/>
    <property type="match status" value="1"/>
</dbReference>
<dbReference type="InterPro" id="IPR022385">
    <property type="entry name" value="Rhs_assc_core"/>
</dbReference>
<dbReference type="SMART" id="SM00306">
    <property type="entry name" value="HintN"/>
    <property type="match status" value="1"/>
</dbReference>
<evidence type="ECO:0000259" key="5">
    <source>
        <dbReference type="SMART" id="SM00306"/>
    </source>
</evidence>
<dbReference type="NCBIfam" id="NF033679">
    <property type="entry name" value="DNRLRE_dom"/>
    <property type="match status" value="1"/>
</dbReference>
<evidence type="ECO:0000313" key="6">
    <source>
        <dbReference type="EMBL" id="AXI77874.1"/>
    </source>
</evidence>
<evidence type="ECO:0000256" key="1">
    <source>
        <dbReference type="ARBA" id="ARBA00004613"/>
    </source>
</evidence>
<feature type="compositionally biased region" description="Polar residues" evidence="4">
    <location>
        <begin position="65"/>
        <end position="80"/>
    </location>
</feature>
<dbReference type="InterPro" id="IPR031325">
    <property type="entry name" value="RHS_repeat"/>
</dbReference>
<dbReference type="InterPro" id="IPR006530">
    <property type="entry name" value="YD"/>
</dbReference>
<feature type="compositionally biased region" description="Low complexity" evidence="4">
    <location>
        <begin position="17"/>
        <end position="41"/>
    </location>
</feature>
<name>A0A345SVW9_9ACTN</name>
<reference evidence="7" key="1">
    <citation type="submission" date="2018-07" db="EMBL/GenBank/DDBJ databases">
        <title>Streptacidiphilus bronchialis DSM 106435 chromosome.</title>
        <authorList>
            <person name="Batra D."/>
            <person name="Gulvik C.A."/>
        </authorList>
    </citation>
    <scope>NUCLEOTIDE SEQUENCE [LARGE SCALE GENOMIC DNA]</scope>
    <source>
        <strain evidence="7">DSM 106435</strain>
    </source>
</reference>
<dbReference type="Pfam" id="PF05593">
    <property type="entry name" value="RHS_repeat"/>
    <property type="match status" value="1"/>
</dbReference>
<feature type="region of interest" description="Disordered" evidence="4">
    <location>
        <begin position="16"/>
        <end position="41"/>
    </location>
</feature>
<dbReference type="OrthoDB" id="5994822at2"/>
<dbReference type="Gene3D" id="2.60.40.10">
    <property type="entry name" value="Immunoglobulins"/>
    <property type="match status" value="1"/>
</dbReference>
<sequence length="2600" mass="273700">MVTSLALLIGLGEPIEPSSAKATAAPSESAPAKTAPAEAPDAASALLAARLQDRRIEITGERTDSTTSWANPDGTTTVESYTGPIRVLDEHGTWRPVDTTLVEADGTVQPAMAAADMSFSGGGGKDGTLAQLTRGKHTLGLGWEGRLPQPTLDGPTATYPNAVPGGDLVVTALKEGFSHSVVLRKRPDGPVEYRLPVTATGLRLRETSDKRLSWEDSNGKATATAPAPMMWDSSTDKVSGDPKHLAPIDVTIEASKDGKGQVLVLKPDPTFLADPDLTYPVTIDPTDSLMGAATDTWLQYDDYQTSQRASTELKAGTYDGTHKARSFLKFTVTKYTGKHVLDAKLRLYSYYSSTCDTKNSGVEVRRITADWDPAAITWSKQPATTATGATVIKDAKGYNASSCPGGFNTWDLTAITQAWADGQPNYGVRLAAVSETDVLTWRRYHSANYVDGSHDPNSEPSLTVTYNTKPGVVTPLSPLDGTFTNATKPTISGKSVDADGNTVQLTFEIWKSDGTAALMSGKSAFVASGATASWVPSTALTEGAYKWRATVTDGTDANGTWSAWQNFTVDITKPGAPFVTSADYPSDGLWHGGSGQAGKFSFTPASGTSDLAAYVYSLDAAAPETVSATGGATVSITPSADGHRSLKVQAKDKAGNLSNATVYEFLVGRGAISSPQDGASSARRVKLQVDAQAQYTRVTYQWRRGPGAAQYDVPLANLTKADNTPVTDVKARLSDLGGHANWSVLETLGQIGGIVEVRAVLYTNSDADPSYATEWRRFTVDPNADGAASDDMGPGSVNLLTGDYSVSVADADEFGLASTRVASSRGTDRGWQAQGERLTANQQQVSTNTAGFVASNATISRDTTLGQDGSTDSLKVVPAASGTTSATSARLDSNPDSCLESLCQGMKPGHTYRASAWAYVPAATGLSPDDSRGLRIVASAGTSGALKETKSRAVPYTDAWAELTVDFTLPADATIAHVRLWNGFAAGSGKAVYFDHLSLRELVAPFGKEWAGGAEGGPTDNDYVALAFPGKDVAVIVADDDTTLSFAKGSGNTFTPEPGAEGLTLALKTDATPNYYALSDIDGTVTTFKQQSGSDLYMVSTVSGTDADSTVQYTYDVSDGRTLVKRVIGQVEAGVDDAGQCKGATPARGCEVLEYLYATTTTATATTPGDYTDRVKTVRVWSWDPDATAETAVEVASYRYDGSGRLVEVWDPRKAGASDSTAPLKTTYGYDSAGRLTGVNLAGELPWSFDYGKAGADQDPGRLLKVRRAALVPGTRDQVSGETASTVVYEVPLTRAAGGPYDLGGATVGTWAQTDAPTDATAVFDVEDDPGTSTATSVKPGRDGYKPATVHYLDASGQEVNTATWSPTGLGDISTTEYDQFGNAVRSLDASGRLLALGAGPDAEAYAAELGLPEDSAARAALLDSRTVYSSDGVDVLEELGPSFRANLSEAVAGQSSPTKVTAEGEGLVQLGSTAPLKVENNGCCAVTWSGTGQILLQGTKSGDNATFRISVPEEGDYRLTSTLTKAKDYGIAQLSIDGQNIGGTFDGYSATTATAAFNPATPISLQRGDHELTVTVVGRNAAAVSPYYQAGIDVVALTKTTANPALPAGTSVVVRDHTVHAYDEGKPDGAAYHLETTTYDGARLAGYPTDVEVRVTKTGYGTPIGGTSGWVLRTATSVTTDAASGGANLTASLKYDAAGRVVESRRPGSNGADTGTVKTVFYTAGSNPDDAACGNRPEWAGNPCATLPGGAVTGADSARMPTTLPVKRITRYSRHGDVEETTETNAGKTRKTVTAYDATDRVLSTQITSDQGQALPPVTTEYDPATGNAVKTTAGGKTISRVFDALDRLLSYTDADGSTTTTQFDKFGKPVKVTDNTGSTTYTYDRAAEPRGFVTSVTDSVAGTFGAHYGADGQLTELTYPGGIKRTDTFNAAGAATDRTYIRTSDDAVVFGEHLELTTQGAIGSDSSSVSDKEFTYDRLGRLTQARQTTAADGCTTRRYGYDEAGRSIAGRMDRTSKITYPATADGACATANGVTENHSYDSADRLLDAGYTYDAFGRTTATGTGSANTYWANDLVATQTVGSTRQSWTVDPAHRFAAFTTEAKQADGSWANASSKLNHYGDDSDEPRWIIEDTTQGTLTRNVTGPDGDLTATTSATGDIQLQFTDLHGDVVITADPALETPQVLTFDEFGIPTAGQGTTRYGWLGGKQRSAEALDGVILMGVRLYSPALGRFLQTDPEPGGNANAYDYCTGDPVNCTDLDGNWGFHFKKVFSRVAKVAEYASYIPGPIGNVASAVSAVSYAATGNWRKAAEMSVGIALGAAGKVAVKAFKAANTIRKASRVQRFASRARTVVRRSGCNSFAPDTPVLMADGSYLSIADVQVGDYVTATDPVTGATYAEPVLDVITGYGTKHLIEIDTDLDPTTPPLEATANHPIWVTGRGWTDAVDVRPGDRLLSPLSGAVVVTGVRDRGMVSDQLVVNLNVGDVHTYVVAVGDEDILVHNRNAQCRIDLKHVLAGHGSTSRVAGKSRFRSRNIAEVRHLIRTTIKKGKSRPNTDGREGRIYEHEFGRRVGRNTKGKPTKRVRVVVTNGRVRTAHPY</sequence>
<dbReference type="GO" id="GO:0005975">
    <property type="term" value="P:carbohydrate metabolic process"/>
    <property type="evidence" value="ECO:0007669"/>
    <property type="project" value="UniProtKB-ARBA"/>
</dbReference>
<dbReference type="PANTHER" id="PTHR32305">
    <property type="match status" value="1"/>
</dbReference>
<evidence type="ECO:0000256" key="2">
    <source>
        <dbReference type="ARBA" id="ARBA00022525"/>
    </source>
</evidence>
<keyword evidence="3" id="KW-0732">Signal</keyword>
<dbReference type="InterPro" id="IPR036844">
    <property type="entry name" value="Hint_dom_sf"/>
</dbReference>
<dbReference type="EMBL" id="CP031264">
    <property type="protein sequence ID" value="AXI77874.1"/>
    <property type="molecule type" value="Genomic_DNA"/>
</dbReference>
<dbReference type="Gene3D" id="2.60.120.260">
    <property type="entry name" value="Galactose-binding domain-like"/>
    <property type="match status" value="2"/>
</dbReference>
<dbReference type="Proteomes" id="UP000249340">
    <property type="component" value="Chromosome"/>
</dbReference>
<protein>
    <recommendedName>
        <fullName evidence="5">Hint domain-containing protein</fullName>
    </recommendedName>
</protein>
<dbReference type="Gene3D" id="2.180.10.10">
    <property type="entry name" value="RHS repeat-associated core"/>
    <property type="match status" value="1"/>
</dbReference>
<dbReference type="NCBIfam" id="TIGR01643">
    <property type="entry name" value="YD_repeat_2x"/>
    <property type="match status" value="1"/>
</dbReference>
<evidence type="ECO:0000256" key="4">
    <source>
        <dbReference type="SAM" id="MobiDB-lite"/>
    </source>
</evidence>
<feature type="region of interest" description="Disordered" evidence="4">
    <location>
        <begin position="59"/>
        <end position="80"/>
    </location>
</feature>
<dbReference type="InterPro" id="IPR003587">
    <property type="entry name" value="Hint_dom_N"/>
</dbReference>
<keyword evidence="7" id="KW-1185">Reference proteome</keyword>
<keyword evidence="2" id="KW-0964">Secreted</keyword>
<feature type="domain" description="Hint" evidence="5">
    <location>
        <begin position="2360"/>
        <end position="2460"/>
    </location>
</feature>
<dbReference type="Pfam" id="PF07591">
    <property type="entry name" value="PT-HINT"/>
    <property type="match status" value="1"/>
</dbReference>
<organism evidence="6 7">
    <name type="scientific">Peterkaempfera bronchialis</name>
    <dbReference type="NCBI Taxonomy" id="2126346"/>
    <lineage>
        <taxon>Bacteria</taxon>
        <taxon>Bacillati</taxon>
        <taxon>Actinomycetota</taxon>
        <taxon>Actinomycetes</taxon>
        <taxon>Kitasatosporales</taxon>
        <taxon>Streptomycetaceae</taxon>
        <taxon>Peterkaempfera</taxon>
    </lineage>
</organism>
<evidence type="ECO:0000313" key="7">
    <source>
        <dbReference type="Proteomes" id="UP000249340"/>
    </source>
</evidence>
<proteinExistence type="predicted"/>
<dbReference type="Gene3D" id="2.170.16.10">
    <property type="entry name" value="Hedgehog/Intein (Hint) domain"/>
    <property type="match status" value="1"/>
</dbReference>
<dbReference type="PANTHER" id="PTHR32305:SF15">
    <property type="entry name" value="PROTEIN RHSA-RELATED"/>
    <property type="match status" value="1"/>
</dbReference>
<dbReference type="Pfam" id="PF24517">
    <property type="entry name" value="CBM96"/>
    <property type="match status" value="1"/>
</dbReference>
<dbReference type="SUPFAM" id="SSF51294">
    <property type="entry name" value="Hedgehog/intein (Hint) domain"/>
    <property type="match status" value="1"/>
</dbReference>
<dbReference type="InterPro" id="IPR055372">
    <property type="entry name" value="CBM96"/>
</dbReference>
<feature type="region of interest" description="Disordered" evidence="4">
    <location>
        <begin position="210"/>
        <end position="242"/>
    </location>
</feature>
<accession>A0A345SVW9</accession>
<dbReference type="NCBIfam" id="TIGR03696">
    <property type="entry name" value="Rhs_assc_core"/>
    <property type="match status" value="1"/>
</dbReference>
<comment type="subcellular location">
    <subcellularLocation>
        <location evidence="1">Secreted</location>
    </subcellularLocation>
</comment>
<dbReference type="InterPro" id="IPR013783">
    <property type="entry name" value="Ig-like_fold"/>
</dbReference>
<dbReference type="GO" id="GO:0005576">
    <property type="term" value="C:extracellular region"/>
    <property type="evidence" value="ECO:0007669"/>
    <property type="project" value="UniProtKB-SubCell"/>
</dbReference>
<dbReference type="KEGG" id="stri:C7M71_010930"/>